<keyword evidence="5" id="KW-0997">Cell inner membrane</keyword>
<feature type="transmembrane region" description="Helical" evidence="11">
    <location>
        <begin position="161"/>
        <end position="181"/>
    </location>
</feature>
<evidence type="ECO:0000256" key="7">
    <source>
        <dbReference type="ARBA" id="ARBA00022970"/>
    </source>
</evidence>
<comment type="caution">
    <text evidence="13">The sequence shown here is derived from an EMBL/GenBank/DDBJ whole genome shotgun (WGS) entry which is preliminary data.</text>
</comment>
<keyword evidence="8 11" id="KW-1133">Transmembrane helix</keyword>
<keyword evidence="7" id="KW-0029">Amino-acid transport</keyword>
<dbReference type="InterPro" id="IPR000515">
    <property type="entry name" value="MetI-like"/>
</dbReference>
<evidence type="ECO:0000259" key="12">
    <source>
        <dbReference type="PROSITE" id="PS50928"/>
    </source>
</evidence>
<dbReference type="NCBIfam" id="TIGR01726">
    <property type="entry name" value="HEQRo_perm_3TM"/>
    <property type="match status" value="1"/>
</dbReference>
<keyword evidence="3 11" id="KW-0813">Transport</keyword>
<evidence type="ECO:0000313" key="13">
    <source>
        <dbReference type="EMBL" id="GGB87919.1"/>
    </source>
</evidence>
<keyword evidence="6 11" id="KW-0812">Transmembrane</keyword>
<dbReference type="InterPro" id="IPR035906">
    <property type="entry name" value="MetI-like_sf"/>
</dbReference>
<feature type="transmembrane region" description="Helical" evidence="11">
    <location>
        <begin position="20"/>
        <end position="41"/>
    </location>
</feature>
<comment type="subcellular location">
    <subcellularLocation>
        <location evidence="1">Cell inner membrane</location>
        <topology evidence="1">Multi-pass membrane protein</topology>
    </subcellularLocation>
    <subcellularLocation>
        <location evidence="11">Cell membrane</location>
        <topology evidence="11">Multi-pass membrane protein</topology>
    </subcellularLocation>
</comment>
<accession>A0ABQ1K8H7</accession>
<reference evidence="14" key="1">
    <citation type="journal article" date="2019" name="Int. J. Syst. Evol. Microbiol.">
        <title>The Global Catalogue of Microorganisms (GCM) 10K type strain sequencing project: providing services to taxonomists for standard genome sequencing and annotation.</title>
        <authorList>
            <consortium name="The Broad Institute Genomics Platform"/>
            <consortium name="The Broad Institute Genome Sequencing Center for Infectious Disease"/>
            <person name="Wu L."/>
            <person name="Ma J."/>
        </authorList>
    </citation>
    <scope>NUCLEOTIDE SEQUENCE [LARGE SCALE GENOMIC DNA]</scope>
    <source>
        <strain evidence="14">CGMCC 1.15341</strain>
    </source>
</reference>
<evidence type="ECO:0000256" key="11">
    <source>
        <dbReference type="RuleBase" id="RU363032"/>
    </source>
</evidence>
<dbReference type="Pfam" id="PF00528">
    <property type="entry name" value="BPD_transp_1"/>
    <property type="match status" value="1"/>
</dbReference>
<evidence type="ECO:0000256" key="6">
    <source>
        <dbReference type="ARBA" id="ARBA00022692"/>
    </source>
</evidence>
<organism evidence="13 14">
    <name type="scientific">Marinobacterium zhoushanense</name>
    <dbReference type="NCBI Taxonomy" id="1679163"/>
    <lineage>
        <taxon>Bacteria</taxon>
        <taxon>Pseudomonadati</taxon>
        <taxon>Pseudomonadota</taxon>
        <taxon>Gammaproteobacteria</taxon>
        <taxon>Oceanospirillales</taxon>
        <taxon>Oceanospirillaceae</taxon>
        <taxon>Marinobacterium</taxon>
    </lineage>
</organism>
<dbReference type="SUPFAM" id="SSF161098">
    <property type="entry name" value="MetI-like"/>
    <property type="match status" value="1"/>
</dbReference>
<evidence type="ECO:0000256" key="4">
    <source>
        <dbReference type="ARBA" id="ARBA00022475"/>
    </source>
</evidence>
<dbReference type="InterPro" id="IPR043429">
    <property type="entry name" value="ArtM/GltK/GlnP/TcyL/YhdX-like"/>
</dbReference>
<evidence type="ECO:0000256" key="8">
    <source>
        <dbReference type="ARBA" id="ARBA00022989"/>
    </source>
</evidence>
<dbReference type="Gene3D" id="1.10.3720.10">
    <property type="entry name" value="MetI-like"/>
    <property type="match status" value="1"/>
</dbReference>
<feature type="transmembrane region" description="Helical" evidence="11">
    <location>
        <begin position="193"/>
        <end position="214"/>
    </location>
</feature>
<dbReference type="PROSITE" id="PS50928">
    <property type="entry name" value="ABC_TM1"/>
    <property type="match status" value="1"/>
</dbReference>
<proteinExistence type="inferred from homology"/>
<comment type="similarity">
    <text evidence="2">Belongs to the binding-protein-dependent transport system permease family. HisMQ subfamily.</text>
</comment>
<gene>
    <name evidence="13" type="ORF">GCM10011352_12340</name>
</gene>
<evidence type="ECO:0000313" key="14">
    <source>
        <dbReference type="Proteomes" id="UP000629025"/>
    </source>
</evidence>
<dbReference type="Proteomes" id="UP000629025">
    <property type="component" value="Unassembled WGS sequence"/>
</dbReference>
<keyword evidence="9 11" id="KW-0472">Membrane</keyword>
<protein>
    <recommendedName>
        <fullName evidence="10">Arginine ABC transporter permease protein ArtM</fullName>
    </recommendedName>
</protein>
<evidence type="ECO:0000256" key="2">
    <source>
        <dbReference type="ARBA" id="ARBA00010072"/>
    </source>
</evidence>
<dbReference type="EMBL" id="BMIJ01000002">
    <property type="protein sequence ID" value="GGB87919.1"/>
    <property type="molecule type" value="Genomic_DNA"/>
</dbReference>
<feature type="domain" description="ABC transmembrane type-1" evidence="12">
    <location>
        <begin position="17"/>
        <end position="214"/>
    </location>
</feature>
<sequence>MSFDTVLQYGHLLLEGSWLTIKLSGLALLIGAFCAMPMSVARSSDRRWLSLPVRVYISFFRGTPMLAQLFLIYYGAGQYRHELQVLNLWWLFRDPFYCALITFALNTTAYQAELLRGGIQGVPRGEIEAAKAYGMSTWLRYRLIVLPHAYRIAFPALGNEVILLLKGSAIASVVTLFDLMGQTRTIFAKTFDFSIYLWAALLYLVITMLIVRVWRRLEDRLNPHLRRRAVQRSSTPAVAVAPTE</sequence>
<feature type="transmembrane region" description="Helical" evidence="11">
    <location>
        <begin position="53"/>
        <end position="76"/>
    </location>
</feature>
<evidence type="ECO:0000256" key="3">
    <source>
        <dbReference type="ARBA" id="ARBA00022448"/>
    </source>
</evidence>
<dbReference type="CDD" id="cd06261">
    <property type="entry name" value="TM_PBP2"/>
    <property type="match status" value="1"/>
</dbReference>
<keyword evidence="4" id="KW-1003">Cell membrane</keyword>
<dbReference type="RefSeq" id="WP_188746353.1">
    <property type="nucleotide sequence ID" value="NZ_BMIJ01000002.1"/>
</dbReference>
<dbReference type="PANTHER" id="PTHR30614">
    <property type="entry name" value="MEMBRANE COMPONENT OF AMINO ACID ABC TRANSPORTER"/>
    <property type="match status" value="1"/>
</dbReference>
<evidence type="ECO:0000256" key="9">
    <source>
        <dbReference type="ARBA" id="ARBA00023136"/>
    </source>
</evidence>
<evidence type="ECO:0000256" key="1">
    <source>
        <dbReference type="ARBA" id="ARBA00004429"/>
    </source>
</evidence>
<keyword evidence="14" id="KW-1185">Reference proteome</keyword>
<dbReference type="InterPro" id="IPR010065">
    <property type="entry name" value="AA_ABC_transptr_permease_3TM"/>
</dbReference>
<name>A0ABQ1K8H7_9GAMM</name>
<evidence type="ECO:0000256" key="10">
    <source>
        <dbReference type="ARBA" id="ARBA00040319"/>
    </source>
</evidence>
<dbReference type="PANTHER" id="PTHR30614:SF10">
    <property type="entry name" value="ARGININE ABC TRANSPORTER PERMEASE PROTEIN ARTM"/>
    <property type="match status" value="1"/>
</dbReference>
<evidence type="ECO:0000256" key="5">
    <source>
        <dbReference type="ARBA" id="ARBA00022519"/>
    </source>
</evidence>